<dbReference type="RefSeq" id="WP_047104086.1">
    <property type="nucleotide sequence ID" value="NZ_SHOE01000053.1"/>
</dbReference>
<feature type="transmembrane region" description="Helical" evidence="1">
    <location>
        <begin position="16"/>
        <end position="37"/>
    </location>
</feature>
<evidence type="ECO:0000256" key="1">
    <source>
        <dbReference type="SAM" id="Phobius"/>
    </source>
</evidence>
<reference evidence="2 3" key="1">
    <citation type="journal article" date="2019" name="Curr. Microbiol.">
        <title>Vibrio chemaguriensis sp. nov., from Sundarbans, Bay of Bengal.</title>
        <authorList>
            <person name="Ghosh A."/>
            <person name="Bhadury P."/>
        </authorList>
    </citation>
    <scope>NUCLEOTIDE SEQUENCE [LARGE SCALE GENOMIC DNA]</scope>
    <source>
        <strain evidence="2 3">Iso1</strain>
    </source>
</reference>
<keyword evidence="1" id="KW-1133">Transmembrane helix</keyword>
<organism evidence="2 3">
    <name type="scientific">Vibrio chemaguriensis</name>
    <dbReference type="NCBI Taxonomy" id="2527672"/>
    <lineage>
        <taxon>Bacteria</taxon>
        <taxon>Pseudomonadati</taxon>
        <taxon>Pseudomonadota</taxon>
        <taxon>Gammaproteobacteria</taxon>
        <taxon>Vibrionales</taxon>
        <taxon>Vibrionaceae</taxon>
        <taxon>Vibrio</taxon>
    </lineage>
</organism>
<name>A0ABX1I3J2_9VIBR</name>
<feature type="transmembrane region" description="Helical" evidence="1">
    <location>
        <begin position="49"/>
        <end position="67"/>
    </location>
</feature>
<gene>
    <name evidence="2" type="ORF">EX191_23520</name>
</gene>
<evidence type="ECO:0000313" key="2">
    <source>
        <dbReference type="EMBL" id="NKJ70677.1"/>
    </source>
</evidence>
<feature type="transmembrane region" description="Helical" evidence="1">
    <location>
        <begin position="79"/>
        <end position="100"/>
    </location>
</feature>
<protein>
    <submittedName>
        <fullName evidence="2">Uncharacterized protein</fullName>
    </submittedName>
</protein>
<keyword evidence="1" id="KW-0472">Membrane</keyword>
<sequence>MALENEHTIKLMNQQLSLSTLALGAIMVGVLMPAVIYGINLRDPSPTELLISICISLFSGVVFLWVLDATSVLRFRAEWIAKSVYGAAISSVLGTSVAVYSDSFTERKFEYEGLWEIQIRNVEQNQFVADDELILHYSTSNNSYYGFSRMRAVDIKNPQIANWFEVVDFQPKDSVIMVKLTSVESPDSVYQFKLKRQREGKVFKGNLVSGESLSISMTRPR</sequence>
<evidence type="ECO:0000313" key="3">
    <source>
        <dbReference type="Proteomes" id="UP000778757"/>
    </source>
</evidence>
<comment type="caution">
    <text evidence="2">The sequence shown here is derived from an EMBL/GenBank/DDBJ whole genome shotgun (WGS) entry which is preliminary data.</text>
</comment>
<keyword evidence="3" id="KW-1185">Reference proteome</keyword>
<accession>A0ABX1I3J2</accession>
<dbReference type="EMBL" id="SHOE01000053">
    <property type="protein sequence ID" value="NKJ70677.1"/>
    <property type="molecule type" value="Genomic_DNA"/>
</dbReference>
<dbReference type="Proteomes" id="UP000778757">
    <property type="component" value="Unassembled WGS sequence"/>
</dbReference>
<proteinExistence type="predicted"/>
<keyword evidence="1" id="KW-0812">Transmembrane</keyword>